<dbReference type="EMBL" id="PEYO01000018">
    <property type="protein sequence ID" value="PIU03354.1"/>
    <property type="molecule type" value="Genomic_DNA"/>
</dbReference>
<accession>A0A2M6XCE4</accession>
<reference evidence="5" key="1">
    <citation type="submission" date="2017-09" db="EMBL/GenBank/DDBJ databases">
        <title>Depth-based differentiation of microbial function through sediment-hosted aquifers and enrichment of novel symbionts in the deep terrestrial subsurface.</title>
        <authorList>
            <person name="Probst A.J."/>
            <person name="Ladd B."/>
            <person name="Jarett J.K."/>
            <person name="Geller-Mcgrath D.E."/>
            <person name="Sieber C.M.K."/>
            <person name="Emerson J.B."/>
            <person name="Anantharaman K."/>
            <person name="Thomas B.C."/>
            <person name="Malmstrom R."/>
            <person name="Stieglmeier M."/>
            <person name="Klingl A."/>
            <person name="Woyke T."/>
            <person name="Ryan C.M."/>
            <person name="Banfield J.F."/>
        </authorList>
    </citation>
    <scope>NUCLEOTIDE SEQUENCE [LARGE SCALE GENOMIC DNA]</scope>
</reference>
<comment type="caution">
    <text evidence="4">The sequence shown here is derived from an EMBL/GenBank/DDBJ whole genome shotgun (WGS) entry which is preliminary data.</text>
</comment>
<name>A0A2M6XCE4_9BACT</name>
<dbReference type="PANTHER" id="PTHR48105">
    <property type="entry name" value="THIOREDOXIN REDUCTASE 1-RELATED-RELATED"/>
    <property type="match status" value="1"/>
</dbReference>
<organism evidence="4 5">
    <name type="scientific">Candidatus Shapirobacteria bacterium CG08_land_8_20_14_0_20_39_18</name>
    <dbReference type="NCBI Taxonomy" id="1974883"/>
    <lineage>
        <taxon>Bacteria</taxon>
        <taxon>Candidatus Shapironibacteriota</taxon>
    </lineage>
</organism>
<evidence type="ECO:0000256" key="2">
    <source>
        <dbReference type="ARBA" id="ARBA00023002"/>
    </source>
</evidence>
<feature type="domain" description="FAD/NAD(P)-binding" evidence="3">
    <location>
        <begin position="2"/>
        <end position="306"/>
    </location>
</feature>
<dbReference type="Gene3D" id="3.50.50.60">
    <property type="entry name" value="FAD/NAD(P)-binding domain"/>
    <property type="match status" value="2"/>
</dbReference>
<proteinExistence type="predicted"/>
<dbReference type="PRINTS" id="PR00368">
    <property type="entry name" value="FADPNR"/>
</dbReference>
<evidence type="ECO:0000256" key="1">
    <source>
        <dbReference type="ARBA" id="ARBA00022630"/>
    </source>
</evidence>
<protein>
    <submittedName>
        <fullName evidence="4">Thioredoxin reductase</fullName>
    </submittedName>
</protein>
<evidence type="ECO:0000259" key="3">
    <source>
        <dbReference type="Pfam" id="PF07992"/>
    </source>
</evidence>
<dbReference type="InterPro" id="IPR036188">
    <property type="entry name" value="FAD/NAD-bd_sf"/>
</dbReference>
<dbReference type="Proteomes" id="UP000228996">
    <property type="component" value="Unassembled WGS sequence"/>
</dbReference>
<dbReference type="SUPFAM" id="SSF51905">
    <property type="entry name" value="FAD/NAD(P)-binding domain"/>
    <property type="match status" value="1"/>
</dbReference>
<dbReference type="Pfam" id="PF07992">
    <property type="entry name" value="Pyr_redox_2"/>
    <property type="match status" value="1"/>
</dbReference>
<dbReference type="AlphaFoldDB" id="A0A2M6XCE4"/>
<keyword evidence="1" id="KW-0285">Flavoprotein</keyword>
<dbReference type="InterPro" id="IPR050097">
    <property type="entry name" value="Ferredoxin-NADP_redctase_2"/>
</dbReference>
<sequence length="328" mass="35417">MYDLIIIGLGPAGLTAGIYASRYRLKNLIIGKELGGTITLAHAVENYPGFESVSGVEWSQKTLEQTKKLGSEIVYGLVEKIERLDVGYKVILRDGQKQEARSVIIATGSERRKLNVPGETEYLGRGISYCTTCDIPFYKEKTVAMIGGGDAAVSGAIHGAEFADKVYIIYRKDKLRAEPIWTEEALQNKKIEVIYNTNVIKILGTEEIKDTDEKSKIDQNQDKVGGVELDKPYNGSNILPVDGVFIEIGAVPGTSLAQNLGVALDEVNYILVGEDMSTNLPGVFGAGDLTDNSKNFAQMIGACAQGAIAAASAYKYLKGEKAPRILGA</sequence>
<gene>
    <name evidence="4" type="ORF">COT44_03995</name>
</gene>
<dbReference type="GO" id="GO:0016491">
    <property type="term" value="F:oxidoreductase activity"/>
    <property type="evidence" value="ECO:0007669"/>
    <property type="project" value="UniProtKB-KW"/>
</dbReference>
<keyword evidence="2" id="KW-0560">Oxidoreductase</keyword>
<dbReference type="PRINTS" id="PR00469">
    <property type="entry name" value="PNDRDTASEII"/>
</dbReference>
<evidence type="ECO:0000313" key="4">
    <source>
        <dbReference type="EMBL" id="PIU03354.1"/>
    </source>
</evidence>
<evidence type="ECO:0000313" key="5">
    <source>
        <dbReference type="Proteomes" id="UP000228996"/>
    </source>
</evidence>
<dbReference type="InterPro" id="IPR023753">
    <property type="entry name" value="FAD/NAD-binding_dom"/>
</dbReference>